<feature type="compositionally biased region" description="Polar residues" evidence="1">
    <location>
        <begin position="503"/>
        <end position="516"/>
    </location>
</feature>
<feature type="region of interest" description="Disordered" evidence="1">
    <location>
        <begin position="611"/>
        <end position="658"/>
    </location>
</feature>
<accession>A0AAV8YJX3</accession>
<dbReference type="Proteomes" id="UP001162162">
    <property type="component" value="Unassembled WGS sequence"/>
</dbReference>
<evidence type="ECO:0000313" key="3">
    <source>
        <dbReference type="Proteomes" id="UP001162162"/>
    </source>
</evidence>
<feature type="region of interest" description="Disordered" evidence="1">
    <location>
        <begin position="55"/>
        <end position="85"/>
    </location>
</feature>
<feature type="compositionally biased region" description="Basic and acidic residues" evidence="1">
    <location>
        <begin position="809"/>
        <end position="823"/>
    </location>
</feature>
<feature type="region of interest" description="Disordered" evidence="1">
    <location>
        <begin position="883"/>
        <end position="1015"/>
    </location>
</feature>
<feature type="compositionally biased region" description="Basic and acidic residues" evidence="1">
    <location>
        <begin position="997"/>
        <end position="1009"/>
    </location>
</feature>
<organism evidence="2 3">
    <name type="scientific">Aromia moschata</name>
    <dbReference type="NCBI Taxonomy" id="1265417"/>
    <lineage>
        <taxon>Eukaryota</taxon>
        <taxon>Metazoa</taxon>
        <taxon>Ecdysozoa</taxon>
        <taxon>Arthropoda</taxon>
        <taxon>Hexapoda</taxon>
        <taxon>Insecta</taxon>
        <taxon>Pterygota</taxon>
        <taxon>Neoptera</taxon>
        <taxon>Endopterygota</taxon>
        <taxon>Coleoptera</taxon>
        <taxon>Polyphaga</taxon>
        <taxon>Cucujiformia</taxon>
        <taxon>Chrysomeloidea</taxon>
        <taxon>Cerambycidae</taxon>
        <taxon>Cerambycinae</taxon>
        <taxon>Callichromatini</taxon>
        <taxon>Aromia</taxon>
    </lineage>
</organism>
<feature type="region of interest" description="Disordered" evidence="1">
    <location>
        <begin position="207"/>
        <end position="260"/>
    </location>
</feature>
<comment type="caution">
    <text evidence="2">The sequence shown here is derived from an EMBL/GenBank/DDBJ whole genome shotgun (WGS) entry which is preliminary data.</text>
</comment>
<feature type="compositionally biased region" description="Basic residues" evidence="1">
    <location>
        <begin position="234"/>
        <end position="244"/>
    </location>
</feature>
<reference evidence="2" key="1">
    <citation type="journal article" date="2023" name="Insect Mol. Biol.">
        <title>Genome sequencing provides insights into the evolution of gene families encoding plant cell wall-degrading enzymes in longhorned beetles.</title>
        <authorList>
            <person name="Shin N.R."/>
            <person name="Okamura Y."/>
            <person name="Kirsch R."/>
            <person name="Pauchet Y."/>
        </authorList>
    </citation>
    <scope>NUCLEOTIDE SEQUENCE</scope>
    <source>
        <strain evidence="2">AMC_N1</strain>
    </source>
</reference>
<feature type="compositionally biased region" description="Polar residues" evidence="1">
    <location>
        <begin position="407"/>
        <end position="421"/>
    </location>
</feature>
<gene>
    <name evidence="2" type="ORF">NQ318_012280</name>
</gene>
<protein>
    <submittedName>
        <fullName evidence="2">Uncharacterized protein</fullName>
    </submittedName>
</protein>
<dbReference type="AlphaFoldDB" id="A0AAV8YJX3"/>
<sequence>MSVNANIPKIAITPGSEDEDDRIGISVTEALTDIEVLDEETPRKNIGKHKLKIKLTEESGATDVEDLAASDSDEDNSLDGKPESVSLDNLNLEEGTIEELIKMQEQTASDEKEQKTQISVQINTKQPAYKIDNIPDIQCFTDEENFDTDSELQEIHSLEKVPQLDNTDDWNVTEKIHDCPNLPHSLENTSNSSSTYTGIRNLSTFLNSPDHPEFTDVEILNSDSNDEQDNQKNTCRRRRRKTNRKLSNSDAEDPEHSKYTNVTKSQSLTLFDSDKEDGNLLFPVCKIVQPKLSLLKVSNVDENFLTDSEEIETELDDRENDISPTGSIKFEEELNEIVNDYCQETCTSVKKNLPKKQPNRGRLISQNYYQTKDSDSDEVNEKLNLIFSKMDFPRNLNKYESEHSITHSEVTISSSKQTTDGADSVDQKLTDEEQFAESDSDTNYPTPELNLPSPNINFIISKDNDLFSTVQILPLHDELPNKLADIISDKKTDEESFSDEENSMNNGQIKNVSRINDSAPLLEGGSVTITQDSRKSNKLLMKPQDDMESVTDTEELFIESKNKRRRAPKFKHIFGHLYKKPPANELMLLTDTEDLYISDGNVETQASHLALLQNPNEPLTDVENLGDSSEEDYRSSKLKSPPSTPIHMSEMGSGSTVSKEEFAPFSIKDRIDINKDNKVDLNTVYTPMNTDTEEIDASADEGLTGYSRAETATPNQIHTQLDQMSSTSVHAEVVQKFNEDPSGVMYLKGGGYVERNTDVEYISDGEKSNTSGGTCKKPFATDFRYFPVNKYFFSVHDESTSFGLAEEWDASRKPAEPESKTLGKDAAQQGKTTSTTHYLASNEEIPLIENSTEFISPKPIYDQINALIQSESRAEPFHIHTERHYNVKPSEDEKHDRSQTDSIKEEKKKKKGIFGTIKTFVGKSLDHSDSEPEKSPKKERKHKKDKARKKTADDELPPEVPSRPPRKPKLPTPTEDRKFADIPYFEASPSDAPPFYKSHENISPEKDATTRPNLV</sequence>
<feature type="region of interest" description="Disordered" evidence="1">
    <location>
        <begin position="808"/>
        <end position="836"/>
    </location>
</feature>
<feature type="region of interest" description="Disordered" evidence="1">
    <location>
        <begin position="492"/>
        <end position="517"/>
    </location>
</feature>
<keyword evidence="3" id="KW-1185">Reference proteome</keyword>
<feature type="compositionally biased region" description="Acidic residues" evidence="1">
    <location>
        <begin position="63"/>
        <end position="77"/>
    </location>
</feature>
<proteinExistence type="predicted"/>
<dbReference type="EMBL" id="JAPWTK010000081">
    <property type="protein sequence ID" value="KAJ8951610.1"/>
    <property type="molecule type" value="Genomic_DNA"/>
</dbReference>
<feature type="compositionally biased region" description="Basic residues" evidence="1">
    <location>
        <begin position="937"/>
        <end position="949"/>
    </location>
</feature>
<feature type="compositionally biased region" description="Basic and acidic residues" evidence="1">
    <location>
        <begin position="924"/>
        <end position="936"/>
    </location>
</feature>
<feature type="region of interest" description="Disordered" evidence="1">
    <location>
        <begin position="1"/>
        <end position="21"/>
    </location>
</feature>
<feature type="compositionally biased region" description="Basic and acidic residues" evidence="1">
    <location>
        <begin position="883"/>
        <end position="906"/>
    </location>
</feature>
<name>A0AAV8YJX3_9CUCU</name>
<evidence type="ECO:0000256" key="1">
    <source>
        <dbReference type="SAM" id="MobiDB-lite"/>
    </source>
</evidence>
<evidence type="ECO:0000313" key="2">
    <source>
        <dbReference type="EMBL" id="KAJ8951610.1"/>
    </source>
</evidence>
<feature type="region of interest" description="Disordered" evidence="1">
    <location>
        <begin position="403"/>
        <end position="425"/>
    </location>
</feature>